<evidence type="ECO:0000259" key="4">
    <source>
        <dbReference type="Pfam" id="PF01648"/>
    </source>
</evidence>
<feature type="binding site" evidence="2">
    <location>
        <position position="62"/>
    </location>
    <ligand>
        <name>CoA</name>
        <dbReference type="ChEBI" id="CHEBI:57287"/>
    </ligand>
</feature>
<dbReference type="Proteomes" id="UP000606172">
    <property type="component" value="Unassembled WGS sequence"/>
</dbReference>
<feature type="binding site" evidence="2">
    <location>
        <position position="70"/>
    </location>
    <ligand>
        <name>CoA</name>
        <dbReference type="ChEBI" id="CHEBI:57287"/>
    </ligand>
</feature>
<dbReference type="PANTHER" id="PTHR38096">
    <property type="entry name" value="ENTEROBACTIN SYNTHASE COMPONENT D"/>
    <property type="match status" value="1"/>
</dbReference>
<evidence type="ECO:0000313" key="7">
    <source>
        <dbReference type="Proteomes" id="UP000606172"/>
    </source>
</evidence>
<dbReference type="InterPro" id="IPR003542">
    <property type="entry name" value="Enbac_synth_compD-like"/>
</dbReference>
<dbReference type="InterPro" id="IPR008278">
    <property type="entry name" value="4-PPantetheinyl_Trfase_dom"/>
</dbReference>
<name>A0A919VAX5_9ACTN</name>
<dbReference type="GO" id="GO:0008897">
    <property type="term" value="F:holo-[acyl-carrier-protein] synthase activity"/>
    <property type="evidence" value="ECO:0007669"/>
    <property type="project" value="InterPro"/>
</dbReference>
<dbReference type="GO" id="GO:0005886">
    <property type="term" value="C:plasma membrane"/>
    <property type="evidence" value="ECO:0007669"/>
    <property type="project" value="TreeGrafter"/>
</dbReference>
<gene>
    <name evidence="6" type="ORF">Ssi02_71920</name>
</gene>
<proteinExistence type="predicted"/>
<evidence type="ECO:0000256" key="2">
    <source>
        <dbReference type="PIRSR" id="PIRSR603542-1"/>
    </source>
</evidence>
<keyword evidence="1 6" id="KW-0808">Transferase</keyword>
<comment type="caution">
    <text evidence="6">The sequence shown here is derived from an EMBL/GenBank/DDBJ whole genome shotgun (WGS) entry which is preliminary data.</text>
</comment>
<feature type="binding site" evidence="2">
    <location>
        <begin position="106"/>
        <end position="107"/>
    </location>
    <ligand>
        <name>CoA</name>
        <dbReference type="ChEBI" id="CHEBI:57287"/>
    </ligand>
</feature>
<dbReference type="InterPro" id="IPR037143">
    <property type="entry name" value="4-PPantetheinyl_Trfase_dom_sf"/>
</dbReference>
<feature type="binding site" evidence="2">
    <location>
        <position position="173"/>
    </location>
    <ligand>
        <name>CoA</name>
        <dbReference type="ChEBI" id="CHEBI:57287"/>
    </ligand>
</feature>
<accession>A0A919VAX5</accession>
<feature type="binding site" evidence="2">
    <location>
        <position position="177"/>
    </location>
    <ligand>
        <name>CoA</name>
        <dbReference type="ChEBI" id="CHEBI:57287"/>
    </ligand>
</feature>
<dbReference type="GO" id="GO:0009239">
    <property type="term" value="P:enterobactin biosynthetic process"/>
    <property type="evidence" value="ECO:0007669"/>
    <property type="project" value="InterPro"/>
</dbReference>
<evidence type="ECO:0000259" key="5">
    <source>
        <dbReference type="Pfam" id="PF17837"/>
    </source>
</evidence>
<organism evidence="6 7">
    <name type="scientific">Sinosporangium siamense</name>
    <dbReference type="NCBI Taxonomy" id="1367973"/>
    <lineage>
        <taxon>Bacteria</taxon>
        <taxon>Bacillati</taxon>
        <taxon>Actinomycetota</taxon>
        <taxon>Actinomycetes</taxon>
        <taxon>Streptosporangiales</taxon>
        <taxon>Streptosporangiaceae</taxon>
        <taxon>Sinosporangium</taxon>
    </lineage>
</organism>
<evidence type="ECO:0000313" key="6">
    <source>
        <dbReference type="EMBL" id="GII96961.1"/>
    </source>
</evidence>
<feature type="binding site" evidence="2">
    <location>
        <position position="187"/>
    </location>
    <ligand>
        <name>CoA</name>
        <dbReference type="ChEBI" id="CHEBI:57287"/>
    </ligand>
</feature>
<reference evidence="6" key="1">
    <citation type="submission" date="2021-01" db="EMBL/GenBank/DDBJ databases">
        <title>Whole genome shotgun sequence of Sinosporangium siamense NBRC 109515.</title>
        <authorList>
            <person name="Komaki H."/>
            <person name="Tamura T."/>
        </authorList>
    </citation>
    <scope>NUCLEOTIDE SEQUENCE</scope>
    <source>
        <strain evidence="6">NBRC 109515</strain>
    </source>
</reference>
<dbReference type="Pfam" id="PF01648">
    <property type="entry name" value="ACPS"/>
    <property type="match status" value="1"/>
</dbReference>
<feature type="domain" description="4'-phosphopantetheinyl transferase" evidence="4">
    <location>
        <begin position="125"/>
        <end position="207"/>
    </location>
</feature>
<feature type="binding site" evidence="3">
    <location>
        <position position="129"/>
    </location>
    <ligand>
        <name>Mg(2+)</name>
        <dbReference type="ChEBI" id="CHEBI:18420"/>
    </ligand>
</feature>
<dbReference type="AlphaFoldDB" id="A0A919VAX5"/>
<feature type="binding site" evidence="3">
    <location>
        <position position="130"/>
    </location>
    <ligand>
        <name>Mg(2+)</name>
        <dbReference type="ChEBI" id="CHEBI:18420"/>
    </ligand>
</feature>
<evidence type="ECO:0000256" key="3">
    <source>
        <dbReference type="PIRSR" id="PIRSR603542-2"/>
    </source>
</evidence>
<comment type="cofactor">
    <cofactor evidence="3">
        <name>Mg(2+)</name>
        <dbReference type="ChEBI" id="CHEBI:18420"/>
    </cofactor>
</comment>
<feature type="domain" description="4'-phosphopantetheinyl transferase N-terminal" evidence="5">
    <location>
        <begin position="50"/>
        <end position="117"/>
    </location>
</feature>
<keyword evidence="7" id="KW-1185">Reference proteome</keyword>
<dbReference type="PANTHER" id="PTHR38096:SF1">
    <property type="entry name" value="ENTEROBACTIN SYNTHASE COMPONENT D"/>
    <property type="match status" value="1"/>
</dbReference>
<dbReference type="GO" id="GO:0009366">
    <property type="term" value="C:enterobactin synthetase complex"/>
    <property type="evidence" value="ECO:0007669"/>
    <property type="project" value="InterPro"/>
</dbReference>
<feature type="binding site" evidence="2">
    <location>
        <position position="128"/>
    </location>
    <ligand>
        <name>CoA</name>
        <dbReference type="ChEBI" id="CHEBI:57287"/>
    </ligand>
</feature>
<feature type="binding site" evidence="3">
    <location>
        <position position="128"/>
    </location>
    <ligand>
        <name>Mg(2+)</name>
        <dbReference type="ChEBI" id="CHEBI:18420"/>
    </ligand>
</feature>
<dbReference type="EMBL" id="BOOW01000053">
    <property type="protein sequence ID" value="GII96961.1"/>
    <property type="molecule type" value="Genomic_DNA"/>
</dbReference>
<evidence type="ECO:0000256" key="1">
    <source>
        <dbReference type="ARBA" id="ARBA00022679"/>
    </source>
</evidence>
<dbReference type="RefSeq" id="WP_239130283.1">
    <property type="nucleotide sequence ID" value="NZ_BOOW01000053.1"/>
</dbReference>
<dbReference type="GO" id="GO:0000287">
    <property type="term" value="F:magnesium ion binding"/>
    <property type="evidence" value="ECO:0007669"/>
    <property type="project" value="InterPro"/>
</dbReference>
<dbReference type="InterPro" id="IPR041354">
    <property type="entry name" value="4PPT_N"/>
</dbReference>
<protein>
    <submittedName>
        <fullName evidence="6">4'-phosphopantetheinyl transferase</fullName>
    </submittedName>
</protein>
<sequence>MTGPVPGETVRESSPAGLLGALLPSAAASYELFHDAVDPDLHPEARLFPDEEAAIARAVERRRHEFVTVRVCARRALATLGFGPVPVVPGEARAPIWPPGIVGSMTHCKGYRACVVAWDHELATVGIDAEPAGPLPDGVLEAVSLPEERTRIKRLKAADATVPWEKLLFSAKEAVYKAWFPLQRRWLGFEEADIAFHPDGTFSARLLVPGPVVGGETLPGFTGRWLAGQGLVLTVIAHPAPG</sequence>
<dbReference type="SUPFAM" id="SSF56214">
    <property type="entry name" value="4'-phosphopantetheinyl transferase"/>
    <property type="match status" value="1"/>
</dbReference>
<dbReference type="PRINTS" id="PR01399">
    <property type="entry name" value="ENTSNTHTASED"/>
</dbReference>
<dbReference type="Pfam" id="PF17837">
    <property type="entry name" value="4PPT_N"/>
    <property type="match status" value="1"/>
</dbReference>
<keyword evidence="3" id="KW-0460">Magnesium</keyword>
<keyword evidence="3" id="KW-0479">Metal-binding</keyword>